<comment type="caution">
    <text evidence="1">The sequence shown here is derived from an EMBL/GenBank/DDBJ whole genome shotgun (WGS) entry which is preliminary data.</text>
</comment>
<evidence type="ECO:0000313" key="2">
    <source>
        <dbReference type="Proteomes" id="UP001519460"/>
    </source>
</evidence>
<evidence type="ECO:0000313" key="1">
    <source>
        <dbReference type="EMBL" id="KAK7478384.1"/>
    </source>
</evidence>
<dbReference type="EMBL" id="JACVVK020000327">
    <property type="protein sequence ID" value="KAK7478384.1"/>
    <property type="molecule type" value="Genomic_DNA"/>
</dbReference>
<keyword evidence="2" id="KW-1185">Reference proteome</keyword>
<reference evidence="1 2" key="1">
    <citation type="journal article" date="2023" name="Sci. Data">
        <title>Genome assembly of the Korean intertidal mud-creeper Batillaria attramentaria.</title>
        <authorList>
            <person name="Patra A.K."/>
            <person name="Ho P.T."/>
            <person name="Jun S."/>
            <person name="Lee S.J."/>
            <person name="Kim Y."/>
            <person name="Won Y.J."/>
        </authorList>
    </citation>
    <scope>NUCLEOTIDE SEQUENCE [LARGE SCALE GENOMIC DNA]</scope>
    <source>
        <strain evidence="1">Wonlab-2016</strain>
    </source>
</reference>
<dbReference type="AlphaFoldDB" id="A0ABD0JTL4"/>
<protein>
    <submittedName>
        <fullName evidence="1">Uncharacterized protein</fullName>
    </submittedName>
</protein>
<dbReference type="Proteomes" id="UP001519460">
    <property type="component" value="Unassembled WGS sequence"/>
</dbReference>
<gene>
    <name evidence="1" type="ORF">BaRGS_00030388</name>
</gene>
<sequence>MNSEIELIWTCKDTLRSFFTPQARVSVRLGSSAADPFTRKLNSHYFGQNLPVNVSGLTPDLPSLTAYRHRYEQNDLPCRVMFEGRLLPSTTNRGDVCRRFRVCSAWWREHVGDRVATRCEF</sequence>
<accession>A0ABD0JTL4</accession>
<proteinExistence type="predicted"/>
<name>A0ABD0JTL4_9CAEN</name>
<organism evidence="1 2">
    <name type="scientific">Batillaria attramentaria</name>
    <dbReference type="NCBI Taxonomy" id="370345"/>
    <lineage>
        <taxon>Eukaryota</taxon>
        <taxon>Metazoa</taxon>
        <taxon>Spiralia</taxon>
        <taxon>Lophotrochozoa</taxon>
        <taxon>Mollusca</taxon>
        <taxon>Gastropoda</taxon>
        <taxon>Caenogastropoda</taxon>
        <taxon>Sorbeoconcha</taxon>
        <taxon>Cerithioidea</taxon>
        <taxon>Batillariidae</taxon>
        <taxon>Batillaria</taxon>
    </lineage>
</organism>